<protein>
    <recommendedName>
        <fullName evidence="1">DUF7379 domain-containing protein</fullName>
    </recommendedName>
</protein>
<sequence length="1012" mass="111934">MTDDIAEQSEGETPMRKLVLFIHGLGGTANGTWQRFPELIREDTELKELYDVRTFEYSSGAIGSKPSLAICSVSLKTEIETRYAEYSDIALIAHSQGGLVARYYIAERLNSSQPLRVSRLLTFATPHQGSGFATLLKHIPLTSKQAEDLDPNSEFLHSLGVAWGQAKADRRVITEYVGAADDAIVGAVSAMGPWSPSYQVVGGVGHRAIVKPATSGCTSFLILKKFLLVEGIPPGGVEADYRAPLLRLNHVNPGHITRFIYSARVLPFFGRETEVGFLLDFLGNLEQRFRWMVIHGSGGVGKSRMALELCLAIHSEWHAGFLSQDGQEPDWGRWQPLMPTLIVIDYAARDTDRVGRILRAVAGRSMADGTLKLAAPVRVLLVERSGEGDWLDKIVGIGTTRAQVNADRFPNLHLVAISDPWPIFEFVFQQAGKALPEKSRTLGALSQIDGERRALFAYFIADAIVAGHDIRHFDADRLLDQVIDRDRQAYWKPAGMTAKEERLLALATMLGGLRVGALSLLAEKLLPSWDVDRHPMMFLAMTGRESGEDIAPLEPDIVGEHFALGCLAQSNLSNEDRARFCGLAWRSNPLGMAQFVLLAHRDLPGHEMLRWVRKRPLAERKPQLAWSMAAVNLMSTLPLRDPAGARALLEDMHDLATENGGAQFWEFWAKAAVNLTIDLRVRDPAAARALLDDIGSVAVRRDESALWVQWAMATVNLAQVLGARDPATARRLLDDLGDVAARRDEASLWEFWAMAAVWLTDGSSDLVAARSLLDDVRNVAKERGGARLWEQFARAAFRLITNLRLYDVLAARALLDEMRGLAEHRDEAPLWKLWAQAAYNLVHDSGPLDPGAAQALLDDMRSVAAQRNDAAIWEQWGDACINFTRGLGSSDLAATRALLIEIWHAAVLRDDAQLWDSWAQTAVNLGYYFGSQDPHMARVLLSDMRGVAAQRDEIVLWKWWAKAAFNLRANVESSDPAMAADLSEEIVRTLEPLGHRLFGSREDVESSETVGS</sequence>
<dbReference type="KEGG" id="bcou:IC761_23925"/>
<dbReference type="Gene3D" id="3.40.50.1820">
    <property type="entry name" value="alpha/beta hydrolase"/>
    <property type="match status" value="1"/>
</dbReference>
<accession>A0A7S9D1Q4</accession>
<dbReference type="EMBL" id="CP061379">
    <property type="protein sequence ID" value="QPF89544.1"/>
    <property type="molecule type" value="Genomic_DNA"/>
</dbReference>
<dbReference type="Pfam" id="PF24096">
    <property type="entry name" value="DUF7379"/>
    <property type="match status" value="1"/>
</dbReference>
<dbReference type="SUPFAM" id="SSF53474">
    <property type="entry name" value="alpha/beta-Hydrolases"/>
    <property type="match status" value="1"/>
</dbReference>
<dbReference type="InterPro" id="IPR027417">
    <property type="entry name" value="P-loop_NTPase"/>
</dbReference>
<name>A0A7S9D1Q4_9BRAD</name>
<organism evidence="2 3">
    <name type="scientific">Bradyrhizobium commune</name>
    <dbReference type="NCBI Taxonomy" id="83627"/>
    <lineage>
        <taxon>Bacteria</taxon>
        <taxon>Pseudomonadati</taxon>
        <taxon>Pseudomonadota</taxon>
        <taxon>Alphaproteobacteria</taxon>
        <taxon>Hyphomicrobiales</taxon>
        <taxon>Nitrobacteraceae</taxon>
        <taxon>Bradyrhizobium</taxon>
    </lineage>
</organism>
<dbReference type="AlphaFoldDB" id="A0A7S9D1Q4"/>
<gene>
    <name evidence="2" type="ORF">IC761_23925</name>
</gene>
<dbReference type="InterPro" id="IPR055803">
    <property type="entry name" value="DUF7379"/>
</dbReference>
<evidence type="ECO:0000313" key="3">
    <source>
        <dbReference type="Proteomes" id="UP000594621"/>
    </source>
</evidence>
<proteinExistence type="predicted"/>
<dbReference type="SUPFAM" id="SSF52540">
    <property type="entry name" value="P-loop containing nucleoside triphosphate hydrolases"/>
    <property type="match status" value="1"/>
</dbReference>
<feature type="domain" description="DUF7379" evidence="1">
    <location>
        <begin position="19"/>
        <end position="134"/>
    </location>
</feature>
<evidence type="ECO:0000259" key="1">
    <source>
        <dbReference type="Pfam" id="PF24096"/>
    </source>
</evidence>
<dbReference type="Proteomes" id="UP000594621">
    <property type="component" value="Chromosome"/>
</dbReference>
<keyword evidence="3" id="KW-1185">Reference proteome</keyword>
<evidence type="ECO:0000313" key="2">
    <source>
        <dbReference type="EMBL" id="QPF89544.1"/>
    </source>
</evidence>
<dbReference type="Gene3D" id="3.40.50.300">
    <property type="entry name" value="P-loop containing nucleotide triphosphate hydrolases"/>
    <property type="match status" value="1"/>
</dbReference>
<reference evidence="2 3" key="1">
    <citation type="submission" date="2020-09" db="EMBL/GenBank/DDBJ databases">
        <title>Complete genomes of bradyrhizobia occurring on native shrubby legumes in Australia.</title>
        <authorList>
            <person name="Lafay B."/>
        </authorList>
    </citation>
    <scope>NUCLEOTIDE SEQUENCE [LARGE SCALE GENOMIC DNA]</scope>
    <source>
        <strain evidence="2 3">BDV5040</strain>
    </source>
</reference>
<dbReference type="InterPro" id="IPR029058">
    <property type="entry name" value="AB_hydrolase_fold"/>
</dbReference>
<dbReference type="RefSeq" id="WP_195799079.1">
    <property type="nucleotide sequence ID" value="NZ_CP061379.1"/>
</dbReference>